<feature type="chain" id="PRO_5018618762" description="Porin" evidence="1">
    <location>
        <begin position="21"/>
        <end position="668"/>
    </location>
</feature>
<dbReference type="EMBL" id="QUSX01000001">
    <property type="protein sequence ID" value="RRQ50717.1"/>
    <property type="molecule type" value="Genomic_DNA"/>
</dbReference>
<dbReference type="RefSeq" id="WP_125222537.1">
    <property type="nucleotide sequence ID" value="NZ_QUSX01000001.1"/>
</dbReference>
<comment type="caution">
    <text evidence="2">The sequence shown here is derived from an EMBL/GenBank/DDBJ whole genome shotgun (WGS) entry which is preliminary data.</text>
</comment>
<protein>
    <recommendedName>
        <fullName evidence="4">Porin</fullName>
    </recommendedName>
</protein>
<evidence type="ECO:0008006" key="4">
    <source>
        <dbReference type="Google" id="ProtNLM"/>
    </source>
</evidence>
<dbReference type="InterPro" id="IPR025631">
    <property type="entry name" value="Porin_10"/>
</dbReference>
<dbReference type="Pfam" id="PF14121">
    <property type="entry name" value="Porin_10"/>
    <property type="match status" value="1"/>
</dbReference>
<keyword evidence="1" id="KW-0732">Signal</keyword>
<proteinExistence type="predicted"/>
<reference evidence="3" key="1">
    <citation type="submission" date="2018-08" db="EMBL/GenBank/DDBJ databases">
        <authorList>
            <person name="Khan S.A."/>
            <person name="J S.E."/>
        </authorList>
    </citation>
    <scope>NUCLEOTIDE SEQUENCE [LARGE SCALE GENOMIC DNA]</scope>
    <source>
        <strain evidence="3">PoM-212</strain>
    </source>
</reference>
<evidence type="ECO:0000313" key="3">
    <source>
        <dbReference type="Proteomes" id="UP000286990"/>
    </source>
</evidence>
<feature type="signal peptide" evidence="1">
    <location>
        <begin position="1"/>
        <end position="20"/>
    </location>
</feature>
<evidence type="ECO:0000256" key="1">
    <source>
        <dbReference type="SAM" id="SignalP"/>
    </source>
</evidence>
<organism evidence="2 3">
    <name type="scientific">Maribacter algicola</name>
    <dbReference type="NCBI Taxonomy" id="2498892"/>
    <lineage>
        <taxon>Bacteria</taxon>
        <taxon>Pseudomonadati</taxon>
        <taxon>Bacteroidota</taxon>
        <taxon>Flavobacteriia</taxon>
        <taxon>Flavobacteriales</taxon>
        <taxon>Flavobacteriaceae</taxon>
        <taxon>Maribacter</taxon>
    </lineage>
</organism>
<dbReference type="OrthoDB" id="9812454at2"/>
<name>A0A3R8Q0X2_9FLAO</name>
<evidence type="ECO:0000313" key="2">
    <source>
        <dbReference type="EMBL" id="RRQ50717.1"/>
    </source>
</evidence>
<accession>A0A3R8Q0X2</accession>
<sequence length="668" mass="77430">MKYFLLVFLSSLTFSLSAQQEEVDGKVKDSISKTDSLYTKRKGKPLPKPKLARDSINEITIKDYKIISFSRDTTYLDTTLTIKKEYKYNYLRRDDFELMPFSNIGQTYNNLGLDFERATLYPNLGAKAKHFDYWEVEDIHYYNVPTPMTDILFKTTLEQGQLLDAMLTFNTSRRLNFSIGYKGHRSLGKYNSNQIQSGNFTTTTNYQSKNGRYILRAHIAAQDIKSQENGGLIEKELQFEAGDPEFRDRPKVDVRFDDADNIVLGKRYYLEHAYKLIRRNRDSSYVERTSLSLGHTFGYETKYYQFLQTSGDAYFGDLILSPVNDKANLKTTYNQVRLEFYNKTLGRLQGNVNMFHYNYFFNSVFFTEGGQEIGNQLNGTELALGADYEKTIGGFELQGAFRYNLSGDLSGNILNASAGYRLNEKNRFKVHLHSSSRMPNFNFLLYQSEYLNYNWQNTAIFKKERVNSLEVALDSELFGNISAKYTNLDNYAYFAADPVIEVTEGAEQAAIRPFQEDTGISYLKLKYAKEFRLGKFALNNTVMYQTVSQEANVLNVPQLITRNSLYFSSDVFKKAMYLQTGVTFKYFTKYNMNGYNPVLGEFFVQDTEELGGFPLLDFFINARIQQTRIFLKAEHFNSSFSGYNFYSAPNYPYRDFVIRFGLVWNFFS</sequence>
<gene>
    <name evidence="2" type="ORF">DZC72_09365</name>
</gene>
<keyword evidence="3" id="KW-1185">Reference proteome</keyword>
<reference evidence="3" key="2">
    <citation type="submission" date="2018-12" db="EMBL/GenBank/DDBJ databases">
        <title>Maribacter lutimaris sp. nov., isolated from marine sediment.</title>
        <authorList>
            <person name="Kim K.K."/>
        </authorList>
    </citation>
    <scope>NUCLEOTIDE SEQUENCE [LARGE SCALE GENOMIC DNA]</scope>
    <source>
        <strain evidence="3">PoM-212</strain>
    </source>
</reference>
<dbReference type="AlphaFoldDB" id="A0A3R8Q0X2"/>
<dbReference type="Proteomes" id="UP000286990">
    <property type="component" value="Unassembled WGS sequence"/>
</dbReference>